<dbReference type="InterPro" id="IPR036388">
    <property type="entry name" value="WH-like_DNA-bd_sf"/>
</dbReference>
<dbReference type="InterPro" id="IPR016461">
    <property type="entry name" value="COMT-like"/>
</dbReference>
<dbReference type="SUPFAM" id="SSF46785">
    <property type="entry name" value="Winged helix' DNA-binding domain"/>
    <property type="match status" value="1"/>
</dbReference>
<dbReference type="Pfam" id="PF00891">
    <property type="entry name" value="Methyltransf_2"/>
    <property type="match status" value="1"/>
</dbReference>
<dbReference type="GeneID" id="30972415"/>
<dbReference type="InterPro" id="IPR036390">
    <property type="entry name" value="WH_DNA-bd_sf"/>
</dbReference>
<dbReference type="InterPro" id="IPR029063">
    <property type="entry name" value="SAM-dependent_MTases_sf"/>
</dbReference>
<evidence type="ECO:0000259" key="6">
    <source>
        <dbReference type="Pfam" id="PF08100"/>
    </source>
</evidence>
<dbReference type="RefSeq" id="XP_020052959.1">
    <property type="nucleotide sequence ID" value="XM_020198601.1"/>
</dbReference>
<keyword evidence="8" id="KW-1185">Reference proteome</keyword>
<dbReference type="SUPFAM" id="SSF53335">
    <property type="entry name" value="S-adenosyl-L-methionine-dependent methyltransferases"/>
    <property type="match status" value="1"/>
</dbReference>
<dbReference type="InterPro" id="IPR012967">
    <property type="entry name" value="COMT_dimerisation"/>
</dbReference>
<dbReference type="GO" id="GO:0046983">
    <property type="term" value="F:protein dimerization activity"/>
    <property type="evidence" value="ECO:0007669"/>
    <property type="project" value="InterPro"/>
</dbReference>
<feature type="region of interest" description="Disordered" evidence="4">
    <location>
        <begin position="1"/>
        <end position="26"/>
    </location>
</feature>
<dbReference type="PANTHER" id="PTHR43712">
    <property type="entry name" value="PUTATIVE (AFU_ORTHOLOGUE AFUA_4G14580)-RELATED"/>
    <property type="match status" value="1"/>
</dbReference>
<evidence type="ECO:0000256" key="4">
    <source>
        <dbReference type="SAM" id="MobiDB-lite"/>
    </source>
</evidence>
<feature type="domain" description="O-methyltransferase dimerisation" evidence="6">
    <location>
        <begin position="85"/>
        <end position="146"/>
    </location>
</feature>
<feature type="compositionally biased region" description="Low complexity" evidence="4">
    <location>
        <begin position="9"/>
        <end position="18"/>
    </location>
</feature>
<protein>
    <submittedName>
        <fullName evidence="7">Uncharacterized protein</fullName>
    </submittedName>
</protein>
<gene>
    <name evidence="7" type="ORF">ASPACDRAFT_1890997</name>
</gene>
<proteinExistence type="predicted"/>
<dbReference type="Gene3D" id="3.40.50.150">
    <property type="entry name" value="Vaccinia Virus protein VP39"/>
    <property type="match status" value="1"/>
</dbReference>
<dbReference type="OMA" id="MGYNFMD"/>
<dbReference type="InterPro" id="IPR001077">
    <property type="entry name" value="COMT_C"/>
</dbReference>
<dbReference type="AlphaFoldDB" id="A0A1L9WKE3"/>
<dbReference type="GO" id="GO:0008171">
    <property type="term" value="F:O-methyltransferase activity"/>
    <property type="evidence" value="ECO:0007669"/>
    <property type="project" value="InterPro"/>
</dbReference>
<feature type="domain" description="O-methyltransferase C-terminal" evidence="5">
    <location>
        <begin position="296"/>
        <end position="436"/>
    </location>
</feature>
<organism evidence="7 8">
    <name type="scientific">Aspergillus aculeatus (strain ATCC 16872 / CBS 172.66 / WB 5094)</name>
    <dbReference type="NCBI Taxonomy" id="690307"/>
    <lineage>
        <taxon>Eukaryota</taxon>
        <taxon>Fungi</taxon>
        <taxon>Dikarya</taxon>
        <taxon>Ascomycota</taxon>
        <taxon>Pezizomycotina</taxon>
        <taxon>Eurotiomycetes</taxon>
        <taxon>Eurotiomycetidae</taxon>
        <taxon>Eurotiales</taxon>
        <taxon>Aspergillaceae</taxon>
        <taxon>Aspergillus</taxon>
        <taxon>Aspergillus subgen. Circumdati</taxon>
    </lineage>
</organism>
<dbReference type="PROSITE" id="PS51683">
    <property type="entry name" value="SAM_OMT_II"/>
    <property type="match status" value="1"/>
</dbReference>
<accession>A0A1L9WKE3</accession>
<dbReference type="GO" id="GO:0032259">
    <property type="term" value="P:methylation"/>
    <property type="evidence" value="ECO:0007669"/>
    <property type="project" value="UniProtKB-KW"/>
</dbReference>
<dbReference type="Pfam" id="PF08100">
    <property type="entry name" value="Dimerisation"/>
    <property type="match status" value="1"/>
</dbReference>
<keyword evidence="2" id="KW-0808">Transferase</keyword>
<sequence length="460" mass="50908">MAPIFLGDSSNSGRSSSNEAPTPTAPESFLPLLEQIKQAVLQEESPDRTAKSHFQLLGLVDQLRLAIESPTETLLRLIYQPPQNAALRTVMDMNLFPLLMDHRPAGLSATALAEKTGAERALIVRLMRVMASLGLCTTPAAEHYAANEKTAALIAPIGRDGVPCMYVYPLPMHQHSSSSNISPSHLHIYCTSQPETILTPSQSYDLTLPTLSTLPTYFATHAYTTPKEYAHAPMKWAVGASQFEWLAAHQPRQQRFNSYMASRRAGKPEWFEIYPVARLTDPSLPPLHEDDPEAVLIVDVGGNQGHDLLAFQARYADLPGRRVLQDLPKVVKWDVGRGIEAMGCSFLEEQVVKAARTYYFRAIFHDWPDATCLRILQNTVAAMDPAHSRVLIVDMVLPDTDVPLLQASLDIQMMSIGAGVERSERQWRDLLGKAGLEVTGIWNTNPGMESVIEAVIKPRQ</sequence>
<reference evidence="8" key="1">
    <citation type="journal article" date="2017" name="Genome Biol.">
        <title>Comparative genomics reveals high biological diversity and specific adaptations in the industrially and medically important fungal genus Aspergillus.</title>
        <authorList>
            <person name="de Vries R.P."/>
            <person name="Riley R."/>
            <person name="Wiebenga A."/>
            <person name="Aguilar-Osorio G."/>
            <person name="Amillis S."/>
            <person name="Uchima C.A."/>
            <person name="Anderluh G."/>
            <person name="Asadollahi M."/>
            <person name="Askin M."/>
            <person name="Barry K."/>
            <person name="Battaglia E."/>
            <person name="Bayram O."/>
            <person name="Benocci T."/>
            <person name="Braus-Stromeyer S.A."/>
            <person name="Caldana C."/>
            <person name="Canovas D."/>
            <person name="Cerqueira G.C."/>
            <person name="Chen F."/>
            <person name="Chen W."/>
            <person name="Choi C."/>
            <person name="Clum A."/>
            <person name="Dos Santos R.A."/>
            <person name="Damasio A.R."/>
            <person name="Diallinas G."/>
            <person name="Emri T."/>
            <person name="Fekete E."/>
            <person name="Flipphi M."/>
            <person name="Freyberg S."/>
            <person name="Gallo A."/>
            <person name="Gournas C."/>
            <person name="Habgood R."/>
            <person name="Hainaut M."/>
            <person name="Harispe M.L."/>
            <person name="Henrissat B."/>
            <person name="Hilden K.S."/>
            <person name="Hope R."/>
            <person name="Hossain A."/>
            <person name="Karabika E."/>
            <person name="Karaffa L."/>
            <person name="Karanyi Z."/>
            <person name="Krasevec N."/>
            <person name="Kuo A."/>
            <person name="Kusch H."/>
            <person name="LaButti K."/>
            <person name="Lagendijk E.L."/>
            <person name="Lapidus A."/>
            <person name="Levasseur A."/>
            <person name="Lindquist E."/>
            <person name="Lipzen A."/>
            <person name="Logrieco A.F."/>
            <person name="MacCabe A."/>
            <person name="Maekelae M.R."/>
            <person name="Malavazi I."/>
            <person name="Melin P."/>
            <person name="Meyer V."/>
            <person name="Mielnichuk N."/>
            <person name="Miskei M."/>
            <person name="Molnar A.P."/>
            <person name="Mule G."/>
            <person name="Ngan C.Y."/>
            <person name="Orejas M."/>
            <person name="Orosz E."/>
            <person name="Ouedraogo J.P."/>
            <person name="Overkamp K.M."/>
            <person name="Park H.-S."/>
            <person name="Perrone G."/>
            <person name="Piumi F."/>
            <person name="Punt P.J."/>
            <person name="Ram A.F."/>
            <person name="Ramon A."/>
            <person name="Rauscher S."/>
            <person name="Record E."/>
            <person name="Riano-Pachon D.M."/>
            <person name="Robert V."/>
            <person name="Roehrig J."/>
            <person name="Ruller R."/>
            <person name="Salamov A."/>
            <person name="Salih N.S."/>
            <person name="Samson R.A."/>
            <person name="Sandor E."/>
            <person name="Sanguinetti M."/>
            <person name="Schuetze T."/>
            <person name="Sepcic K."/>
            <person name="Shelest E."/>
            <person name="Sherlock G."/>
            <person name="Sophianopoulou V."/>
            <person name="Squina F.M."/>
            <person name="Sun H."/>
            <person name="Susca A."/>
            <person name="Todd R.B."/>
            <person name="Tsang A."/>
            <person name="Unkles S.E."/>
            <person name="van de Wiele N."/>
            <person name="van Rossen-Uffink D."/>
            <person name="Oliveira J.V."/>
            <person name="Vesth T.C."/>
            <person name="Visser J."/>
            <person name="Yu J.-H."/>
            <person name="Zhou M."/>
            <person name="Andersen M.R."/>
            <person name="Archer D.B."/>
            <person name="Baker S.E."/>
            <person name="Benoit I."/>
            <person name="Brakhage A.A."/>
            <person name="Braus G.H."/>
            <person name="Fischer R."/>
            <person name="Frisvad J.C."/>
            <person name="Goldman G.H."/>
            <person name="Houbraken J."/>
            <person name="Oakley B."/>
            <person name="Pocsi I."/>
            <person name="Scazzocchio C."/>
            <person name="Seiboth B."/>
            <person name="vanKuyk P.A."/>
            <person name="Wortman J."/>
            <person name="Dyer P.S."/>
            <person name="Grigoriev I.V."/>
        </authorList>
    </citation>
    <scope>NUCLEOTIDE SEQUENCE [LARGE SCALE GENOMIC DNA]</scope>
    <source>
        <strain evidence="8">ATCC 16872 / CBS 172.66 / WB 5094</strain>
    </source>
</reference>
<dbReference type="GO" id="GO:0044550">
    <property type="term" value="P:secondary metabolite biosynthetic process"/>
    <property type="evidence" value="ECO:0007669"/>
    <property type="project" value="UniProtKB-ARBA"/>
</dbReference>
<evidence type="ECO:0000313" key="8">
    <source>
        <dbReference type="Proteomes" id="UP000184546"/>
    </source>
</evidence>
<evidence type="ECO:0000313" key="7">
    <source>
        <dbReference type="EMBL" id="OJJ96619.1"/>
    </source>
</evidence>
<evidence type="ECO:0000259" key="5">
    <source>
        <dbReference type="Pfam" id="PF00891"/>
    </source>
</evidence>
<dbReference type="Proteomes" id="UP000184546">
    <property type="component" value="Unassembled WGS sequence"/>
</dbReference>
<keyword evidence="3" id="KW-0949">S-adenosyl-L-methionine</keyword>
<dbReference type="VEuPathDB" id="FungiDB:ASPACDRAFT_1890997"/>
<evidence type="ECO:0000256" key="2">
    <source>
        <dbReference type="ARBA" id="ARBA00022679"/>
    </source>
</evidence>
<dbReference type="Gene3D" id="1.10.10.10">
    <property type="entry name" value="Winged helix-like DNA-binding domain superfamily/Winged helix DNA-binding domain"/>
    <property type="match status" value="1"/>
</dbReference>
<keyword evidence="1" id="KW-0489">Methyltransferase</keyword>
<name>A0A1L9WKE3_ASPA1</name>
<dbReference type="EMBL" id="KV878985">
    <property type="protein sequence ID" value="OJJ96619.1"/>
    <property type="molecule type" value="Genomic_DNA"/>
</dbReference>
<evidence type="ECO:0000256" key="3">
    <source>
        <dbReference type="ARBA" id="ARBA00022691"/>
    </source>
</evidence>
<evidence type="ECO:0000256" key="1">
    <source>
        <dbReference type="ARBA" id="ARBA00022603"/>
    </source>
</evidence>
<dbReference type="OrthoDB" id="2410195at2759"/>
<dbReference type="PANTHER" id="PTHR43712:SF11">
    <property type="entry name" value="O-METHYLTRANSFERASE (AFU_ORTHOLOGUE AFUA_2G17820)-RELATED"/>
    <property type="match status" value="1"/>
</dbReference>